<gene>
    <name evidence="1" type="ORF">AMQ74_01040</name>
</gene>
<accession>A0A150J394</accession>
<organism evidence="1 2">
    <name type="scientific">Candidatus Methanofastidiosum methylothiophilum</name>
    <dbReference type="NCBI Taxonomy" id="1705564"/>
    <lineage>
        <taxon>Archaea</taxon>
        <taxon>Methanobacteriati</taxon>
        <taxon>Methanobacteriota</taxon>
        <taxon>Stenosarchaea group</taxon>
        <taxon>Candidatus Methanofastidiosia</taxon>
        <taxon>Candidatus Methanofastidiosales</taxon>
        <taxon>Candidatus Methanofastidiosaceae</taxon>
        <taxon>Candidatus Methanofastidiosum</taxon>
    </lineage>
</organism>
<protein>
    <recommendedName>
        <fullName evidence="3">Phenazine biosynthesis-like protein</fullName>
    </recommendedName>
</protein>
<evidence type="ECO:0000313" key="1">
    <source>
        <dbReference type="EMBL" id="KYC51679.1"/>
    </source>
</evidence>
<evidence type="ECO:0000313" key="2">
    <source>
        <dbReference type="Proteomes" id="UP000075578"/>
    </source>
</evidence>
<dbReference type="GO" id="GO:0016853">
    <property type="term" value="F:isomerase activity"/>
    <property type="evidence" value="ECO:0007669"/>
    <property type="project" value="TreeGrafter"/>
</dbReference>
<evidence type="ECO:0008006" key="3">
    <source>
        <dbReference type="Google" id="ProtNLM"/>
    </source>
</evidence>
<dbReference type="AlphaFoldDB" id="A0A150J394"/>
<dbReference type="SUPFAM" id="SSF54506">
    <property type="entry name" value="Diaminopimelate epimerase-like"/>
    <property type="match status" value="1"/>
</dbReference>
<dbReference type="Proteomes" id="UP000075578">
    <property type="component" value="Unassembled WGS sequence"/>
</dbReference>
<reference evidence="1 2" key="1">
    <citation type="journal article" date="2016" name="ISME J.">
        <title>Chasing the elusive Euryarchaeota class WSA2: genomes reveal a uniquely fastidious methyl-reducing methanogen.</title>
        <authorList>
            <person name="Nobu M.K."/>
            <person name="Narihiro T."/>
            <person name="Kuroda K."/>
            <person name="Mei R."/>
            <person name="Liu W.T."/>
        </authorList>
    </citation>
    <scope>NUCLEOTIDE SEQUENCE [LARGE SCALE GENOMIC DNA]</scope>
    <source>
        <strain evidence="1">U1lsi0528_Bin089</strain>
    </source>
</reference>
<dbReference type="EMBL" id="LNGD01000058">
    <property type="protein sequence ID" value="KYC51679.1"/>
    <property type="molecule type" value="Genomic_DNA"/>
</dbReference>
<dbReference type="PIRSF" id="PIRSF016184">
    <property type="entry name" value="PhzC_PhzF"/>
    <property type="match status" value="1"/>
</dbReference>
<proteinExistence type="predicted"/>
<dbReference type="PATRIC" id="fig|1705564.3.peg.1073"/>
<name>A0A150J394_9EURY</name>
<dbReference type="InterPro" id="IPR003719">
    <property type="entry name" value="Phenazine_PhzF-like"/>
</dbReference>
<dbReference type="NCBIfam" id="TIGR00654">
    <property type="entry name" value="PhzF_family"/>
    <property type="match status" value="1"/>
</dbReference>
<dbReference type="Pfam" id="PF02567">
    <property type="entry name" value="PhzC-PhzF"/>
    <property type="match status" value="1"/>
</dbReference>
<sequence>MRRYKIKQIDAFTDRPFGGNPAGVVTSAEGLTDKEMQSIANEMNLSETAFILNSDIADFRIRWFTPKKEVLFCGHATVASLHALAEEGKRGMENDGEFSFKVETMIGVITVDVIKSNGKIQIILHSPKITLLREDVDKAALLEALKIKEEELDHSYPVMREKNLDYLYVPVNGLEALKNLDYDYSNLDKFCAKYNFPGVCVFTKETFDDDSQIHSRFFAPLYGVREDPVTGSAQGPLGVYFIINGIIEFTGNEINIKSEQGDIMGRPGRLIINLRKDEYGNFSSKLISSAITVIDGEIYLP</sequence>
<comment type="caution">
    <text evidence="1">The sequence shown here is derived from an EMBL/GenBank/DDBJ whole genome shotgun (WGS) entry which is preliminary data.</text>
</comment>
<dbReference type="GO" id="GO:0005737">
    <property type="term" value="C:cytoplasm"/>
    <property type="evidence" value="ECO:0007669"/>
    <property type="project" value="TreeGrafter"/>
</dbReference>
<dbReference type="Gene3D" id="3.10.310.10">
    <property type="entry name" value="Diaminopimelate Epimerase, Chain A, domain 1"/>
    <property type="match status" value="2"/>
</dbReference>
<dbReference type="PANTHER" id="PTHR13774">
    <property type="entry name" value="PHENAZINE BIOSYNTHESIS PROTEIN"/>
    <property type="match status" value="1"/>
</dbReference>